<name>A0ABR8LBL2_9ACTN</name>
<evidence type="ECO:0000256" key="1">
    <source>
        <dbReference type="SAM" id="MobiDB-lite"/>
    </source>
</evidence>
<dbReference type="InterPro" id="IPR005094">
    <property type="entry name" value="Endonuclease_MobA/VirD2"/>
</dbReference>
<evidence type="ECO:0000313" key="4">
    <source>
        <dbReference type="Proteomes" id="UP000653231"/>
    </source>
</evidence>
<evidence type="ECO:0000259" key="2">
    <source>
        <dbReference type="Pfam" id="PF03432"/>
    </source>
</evidence>
<proteinExistence type="predicted"/>
<dbReference type="EMBL" id="JACXRZ010000046">
    <property type="protein sequence ID" value="MBD3148278.1"/>
    <property type="molecule type" value="Genomic_DNA"/>
</dbReference>
<dbReference type="Proteomes" id="UP000653231">
    <property type="component" value="Unassembled WGS sequence"/>
</dbReference>
<keyword evidence="4" id="KW-1185">Reference proteome</keyword>
<organism evidence="3 4">
    <name type="scientific">Microbispora bryophytorum subsp. camponoti</name>
    <dbReference type="NCBI Taxonomy" id="1677852"/>
    <lineage>
        <taxon>Bacteria</taxon>
        <taxon>Bacillati</taxon>
        <taxon>Actinomycetota</taxon>
        <taxon>Actinomycetes</taxon>
        <taxon>Streptosporangiales</taxon>
        <taxon>Streptosporangiaceae</taxon>
        <taxon>Microbispora</taxon>
    </lineage>
</organism>
<feature type="domain" description="MobA/VirD2-like nuclease" evidence="2">
    <location>
        <begin position="71"/>
        <end position="164"/>
    </location>
</feature>
<sequence length="552" mass="60330">MIGKVRRGGRVAGLLRYLYGPGKANEHVNPHLVAGWRDPDEVEPPSRADGKRDFARLTTLLRQPCAAIGEAERVWHCIVRAAPQDRDLTDAEWAHVAREVMHRTGLAPYGQEAEAVRWVAVHHGDNHIHIVATLARQDGGKARTSNDFYRLREACRAVEAELGLRRTAPGDRTAAKRPTRAEREKAGRRGWSQIPREALRHQVATAAAAALSPEDFLGRLAQAGVRVRLRRRDDGEVVGYAVALDHHRTAAGALVWYGGGALAADLTWPKLCARWRRTPRDELWEKVAVAARDARDEQELFRRLAEQGVLVRLRHSQTRPGQVTGYAVSLPGMTRTTDRDGRGSGEQIWYAGGRLASWLTLPRLHRRWRTGGEDWTRAEREALYGEAAQAASAAAARIRDDPASAADAAWAAADALRVAAAALGNPVLAKAAEEYERAARTPFGRIPAPSPEGMRLRSAVRLLALSGVMGRDTTLTGVVLVGALASLVSAVADLRRVQQHAAQAAAARQAANRLLTQVTVSATPPAHPQPVRLHQDPPGQSESTVREPRHAW</sequence>
<feature type="region of interest" description="Disordered" evidence="1">
    <location>
        <begin position="523"/>
        <end position="552"/>
    </location>
</feature>
<dbReference type="Pfam" id="PF03432">
    <property type="entry name" value="Relaxase"/>
    <property type="match status" value="1"/>
</dbReference>
<feature type="region of interest" description="Disordered" evidence="1">
    <location>
        <begin position="166"/>
        <end position="190"/>
    </location>
</feature>
<gene>
    <name evidence="3" type="ORF">IEQ31_34620</name>
</gene>
<evidence type="ECO:0000313" key="3">
    <source>
        <dbReference type="EMBL" id="MBD3148278.1"/>
    </source>
</evidence>
<accession>A0ABR8LBL2</accession>
<protein>
    <submittedName>
        <fullName evidence="3">Relaxase/mobilization nuclease domain-containing protein</fullName>
    </submittedName>
</protein>
<comment type="caution">
    <text evidence="3">The sequence shown here is derived from an EMBL/GenBank/DDBJ whole genome shotgun (WGS) entry which is preliminary data.</text>
</comment>
<dbReference type="RefSeq" id="WP_191055381.1">
    <property type="nucleotide sequence ID" value="NZ_JACXRZ010000046.1"/>
</dbReference>
<reference evidence="3 4" key="1">
    <citation type="submission" date="2020-09" db="EMBL/GenBank/DDBJ databases">
        <title>Actinomycete isolated from the Camponotus japonicus Mayr.</title>
        <authorList>
            <person name="Gong X."/>
        </authorList>
    </citation>
    <scope>NUCLEOTIDE SEQUENCE [LARGE SCALE GENOMIC DNA]</scope>
    <source>
        <strain evidence="3 4">2C-HV3</strain>
    </source>
</reference>